<sequence>MKSLCAILFRSLHQRRPFGLDRLVTAEVTRTVGLSATIPLAFGHWQYVGNTAQGHRLNSTKANQPNDKKKPTGKGNKPKLTREEKKERKEKREKVVREFNEFIGRRKLEDWKKLCETIGLDGEFNSINSCREAIEAVHVNIYDVLDADATNQAGGKARPQRFQTPYELSEYSKRMDKIYPREDIIRSEPEGALLKHIANPRLDEEWQREKEEKMRRKKEMLKRERGN</sequence>
<evidence type="ECO:0000313" key="3">
    <source>
        <dbReference type="Proteomes" id="UP001285908"/>
    </source>
</evidence>
<keyword evidence="3" id="KW-1185">Reference proteome</keyword>
<dbReference type="PANTHER" id="PTHR38846">
    <property type="entry name" value="C3H1-TYPE DOMAIN-CONTAINING PROTEIN"/>
    <property type="match status" value="1"/>
</dbReference>
<dbReference type="RefSeq" id="XP_062696028.1">
    <property type="nucleotide sequence ID" value="XM_062840668.1"/>
</dbReference>
<feature type="compositionally biased region" description="Basic and acidic residues" evidence="1">
    <location>
        <begin position="80"/>
        <end position="91"/>
    </location>
</feature>
<protein>
    <submittedName>
        <fullName evidence="2">Uncharacterized protein</fullName>
    </submittedName>
</protein>
<dbReference type="GeneID" id="87878290"/>
<comment type="caution">
    <text evidence="2">The sequence shown here is derived from an EMBL/GenBank/DDBJ whole genome shotgun (WGS) entry which is preliminary data.</text>
</comment>
<dbReference type="AlphaFoldDB" id="A0AAJ0IDJ6"/>
<evidence type="ECO:0000256" key="1">
    <source>
        <dbReference type="SAM" id="MobiDB-lite"/>
    </source>
</evidence>
<dbReference type="Proteomes" id="UP001285908">
    <property type="component" value="Unassembled WGS sequence"/>
</dbReference>
<gene>
    <name evidence="2" type="ORF">B0T23DRAFT_438728</name>
</gene>
<evidence type="ECO:0000313" key="2">
    <source>
        <dbReference type="EMBL" id="KAK3497764.1"/>
    </source>
</evidence>
<name>A0AAJ0IDJ6_9PEZI</name>
<organism evidence="2 3">
    <name type="scientific">Neurospora hispaniola</name>
    <dbReference type="NCBI Taxonomy" id="588809"/>
    <lineage>
        <taxon>Eukaryota</taxon>
        <taxon>Fungi</taxon>
        <taxon>Dikarya</taxon>
        <taxon>Ascomycota</taxon>
        <taxon>Pezizomycotina</taxon>
        <taxon>Sordariomycetes</taxon>
        <taxon>Sordariomycetidae</taxon>
        <taxon>Sordariales</taxon>
        <taxon>Sordariaceae</taxon>
        <taxon>Neurospora</taxon>
    </lineage>
</organism>
<reference evidence="2 3" key="1">
    <citation type="journal article" date="2023" name="Mol. Phylogenet. Evol.">
        <title>Genome-scale phylogeny and comparative genomics of the fungal order Sordariales.</title>
        <authorList>
            <person name="Hensen N."/>
            <person name="Bonometti L."/>
            <person name="Westerberg I."/>
            <person name="Brannstrom I.O."/>
            <person name="Guillou S."/>
            <person name="Cros-Aarteil S."/>
            <person name="Calhoun S."/>
            <person name="Haridas S."/>
            <person name="Kuo A."/>
            <person name="Mondo S."/>
            <person name="Pangilinan J."/>
            <person name="Riley R."/>
            <person name="LaButti K."/>
            <person name="Andreopoulos B."/>
            <person name="Lipzen A."/>
            <person name="Chen C."/>
            <person name="Yan M."/>
            <person name="Daum C."/>
            <person name="Ng V."/>
            <person name="Clum A."/>
            <person name="Steindorff A."/>
            <person name="Ohm R.A."/>
            <person name="Martin F."/>
            <person name="Silar P."/>
            <person name="Natvig D.O."/>
            <person name="Lalanne C."/>
            <person name="Gautier V."/>
            <person name="Ament-Velasquez S.L."/>
            <person name="Kruys A."/>
            <person name="Hutchinson M.I."/>
            <person name="Powell A.J."/>
            <person name="Barry K."/>
            <person name="Miller A.N."/>
            <person name="Grigoriev I.V."/>
            <person name="Debuchy R."/>
            <person name="Gladieux P."/>
            <person name="Hiltunen Thoren M."/>
            <person name="Johannesson H."/>
        </authorList>
    </citation>
    <scope>NUCLEOTIDE SEQUENCE [LARGE SCALE GENOMIC DNA]</scope>
    <source>
        <strain evidence="2 3">FGSC 10403</strain>
    </source>
</reference>
<dbReference type="PANTHER" id="PTHR38846:SF1">
    <property type="entry name" value="C3H1-TYPE DOMAIN-CONTAINING PROTEIN"/>
    <property type="match status" value="1"/>
</dbReference>
<dbReference type="EMBL" id="JAULSX010000002">
    <property type="protein sequence ID" value="KAK3497764.1"/>
    <property type="molecule type" value="Genomic_DNA"/>
</dbReference>
<proteinExistence type="predicted"/>
<feature type="region of interest" description="Disordered" evidence="1">
    <location>
        <begin position="56"/>
        <end position="91"/>
    </location>
</feature>
<accession>A0AAJ0IDJ6</accession>
<feature type="region of interest" description="Disordered" evidence="1">
    <location>
        <begin position="206"/>
        <end position="227"/>
    </location>
</feature>